<feature type="transmembrane region" description="Helical" evidence="1">
    <location>
        <begin position="28"/>
        <end position="49"/>
    </location>
</feature>
<dbReference type="AlphaFoldDB" id="A0A3D8IK71"/>
<keyword evidence="1" id="KW-1133">Transmembrane helix</keyword>
<dbReference type="EMBL" id="NXLQ01000013">
    <property type="protein sequence ID" value="RDU65315.1"/>
    <property type="molecule type" value="Genomic_DNA"/>
</dbReference>
<protein>
    <submittedName>
        <fullName evidence="2">Uncharacterized protein</fullName>
    </submittedName>
</protein>
<evidence type="ECO:0000256" key="1">
    <source>
        <dbReference type="SAM" id="Phobius"/>
    </source>
</evidence>
<name>A0A3D8IK71_9HELI</name>
<feature type="transmembrane region" description="Helical" evidence="1">
    <location>
        <begin position="88"/>
        <end position="108"/>
    </location>
</feature>
<sequence length="160" mass="18596">MDFIKDLFYFGIELIDIDTIQILLQKHLFAYIIVMALFCCVVLLISVFSRYKILSLRIFIAWIFSSVISLLYLLKADDVGIEVLRTNINSQIILSFASSILLLIFWIFSSMSTKPKKRKKNFGYHTWWISIVGFVVLLAFCCFLNVSLFVATAPFYMKDM</sequence>
<keyword evidence="3" id="KW-1185">Reference proteome</keyword>
<accession>A0A3D8IK71</accession>
<organism evidence="2 3">
    <name type="scientific">Helicobacter didelphidarum</name>
    <dbReference type="NCBI Taxonomy" id="2040648"/>
    <lineage>
        <taxon>Bacteria</taxon>
        <taxon>Pseudomonadati</taxon>
        <taxon>Campylobacterota</taxon>
        <taxon>Epsilonproteobacteria</taxon>
        <taxon>Campylobacterales</taxon>
        <taxon>Helicobacteraceae</taxon>
        <taxon>Helicobacter</taxon>
    </lineage>
</organism>
<dbReference type="Proteomes" id="UP000256379">
    <property type="component" value="Unassembled WGS sequence"/>
</dbReference>
<feature type="transmembrane region" description="Helical" evidence="1">
    <location>
        <begin position="128"/>
        <end position="157"/>
    </location>
</feature>
<keyword evidence="1" id="KW-0472">Membrane</keyword>
<evidence type="ECO:0000313" key="3">
    <source>
        <dbReference type="Proteomes" id="UP000256379"/>
    </source>
</evidence>
<keyword evidence="1" id="KW-0812">Transmembrane</keyword>
<dbReference type="RefSeq" id="WP_115543204.1">
    <property type="nucleotide sequence ID" value="NZ_NXLQ01000013.1"/>
</dbReference>
<evidence type="ECO:0000313" key="2">
    <source>
        <dbReference type="EMBL" id="RDU65315.1"/>
    </source>
</evidence>
<comment type="caution">
    <text evidence="2">The sequence shown here is derived from an EMBL/GenBank/DDBJ whole genome shotgun (WGS) entry which is preliminary data.</text>
</comment>
<gene>
    <name evidence="2" type="ORF">CQA53_06460</name>
</gene>
<dbReference type="OrthoDB" id="9869265at2"/>
<proteinExistence type="predicted"/>
<feature type="transmembrane region" description="Helical" evidence="1">
    <location>
        <begin position="56"/>
        <end position="76"/>
    </location>
</feature>
<reference evidence="2 3" key="1">
    <citation type="submission" date="2018-04" db="EMBL/GenBank/DDBJ databases">
        <title>Novel Campyloabacter and Helicobacter Species and Strains.</title>
        <authorList>
            <person name="Mannion A.J."/>
            <person name="Shen Z."/>
            <person name="Fox J.G."/>
        </authorList>
    </citation>
    <scope>NUCLEOTIDE SEQUENCE [LARGE SCALE GENOMIC DNA]</scope>
    <source>
        <strain evidence="2 3">MIT 17-337</strain>
    </source>
</reference>